<comment type="similarity">
    <text evidence="2">Belongs to the HIT family.</text>
</comment>
<dbReference type="Pfam" id="PF05652">
    <property type="entry name" value="DcpS"/>
    <property type="match status" value="1"/>
</dbReference>
<dbReference type="PIRSF" id="PIRSF028973">
    <property type="entry name" value="Scavenger_mRNA_decap_enz"/>
    <property type="match status" value="1"/>
</dbReference>
<keyword evidence="4" id="KW-0597">Phosphoprotein</keyword>
<dbReference type="GO" id="GO:0016787">
    <property type="term" value="F:hydrolase activity"/>
    <property type="evidence" value="ECO:0007669"/>
    <property type="project" value="InterPro"/>
</dbReference>
<evidence type="ECO:0008006" key="9">
    <source>
        <dbReference type="Google" id="ProtNLM"/>
    </source>
</evidence>
<dbReference type="InterPro" id="IPR036265">
    <property type="entry name" value="HIT-like_sf"/>
</dbReference>
<comment type="caution">
    <text evidence="7">The sequence shown here is derived from an EMBL/GenBank/DDBJ whole genome shotgun (WGS) entry which is preliminary data.</text>
</comment>
<name>A0A9W4U111_9ASCO</name>
<dbReference type="GO" id="GO:0000290">
    <property type="term" value="P:deadenylation-dependent decapping of nuclear-transcribed mRNA"/>
    <property type="evidence" value="ECO:0007669"/>
    <property type="project" value="InterPro"/>
</dbReference>
<evidence type="ECO:0000256" key="3">
    <source>
        <dbReference type="ARBA" id="ARBA00022490"/>
    </source>
</evidence>
<dbReference type="AlphaFoldDB" id="A0A9W4U111"/>
<dbReference type="OrthoDB" id="10264956at2759"/>
<comment type="subcellular location">
    <subcellularLocation>
        <location evidence="1">Cytoplasm</location>
    </subcellularLocation>
</comment>
<feature type="binding site" evidence="6">
    <location>
        <position position="166"/>
    </location>
    <ligand>
        <name>substrate</name>
    </ligand>
</feature>
<evidence type="ECO:0000256" key="1">
    <source>
        <dbReference type="ARBA" id="ARBA00004496"/>
    </source>
</evidence>
<proteinExistence type="inferred from homology"/>
<evidence type="ECO:0000256" key="6">
    <source>
        <dbReference type="PIRSR" id="PIRSR028973-2"/>
    </source>
</evidence>
<dbReference type="InterPro" id="IPR011145">
    <property type="entry name" value="Scavenger_mRNA_decap_enz_N"/>
</dbReference>
<dbReference type="PANTHER" id="PTHR12978">
    <property type="entry name" value="HISTIDINE TRIAD HIT PROTEIN MEMBER"/>
    <property type="match status" value="1"/>
</dbReference>
<evidence type="ECO:0000256" key="2">
    <source>
        <dbReference type="ARBA" id="ARBA00010208"/>
    </source>
</evidence>
<protein>
    <recommendedName>
        <fullName evidence="9">M7GpppX diphosphatase</fullName>
    </recommendedName>
</protein>
<evidence type="ECO:0000313" key="8">
    <source>
        <dbReference type="Proteomes" id="UP001152885"/>
    </source>
</evidence>
<dbReference type="SUPFAM" id="SSF54197">
    <property type="entry name" value="HIT-like"/>
    <property type="match status" value="1"/>
</dbReference>
<dbReference type="PROSITE" id="PS00892">
    <property type="entry name" value="HIT_1"/>
    <property type="match status" value="1"/>
</dbReference>
<gene>
    <name evidence="7" type="ORF">CANVERA_P4706</name>
</gene>
<evidence type="ECO:0000313" key="7">
    <source>
        <dbReference type="EMBL" id="CAI5760196.1"/>
    </source>
</evidence>
<feature type="binding site" evidence="6">
    <location>
        <position position="164"/>
    </location>
    <ligand>
        <name>substrate</name>
    </ligand>
</feature>
<dbReference type="GO" id="GO:0005634">
    <property type="term" value="C:nucleus"/>
    <property type="evidence" value="ECO:0007669"/>
    <property type="project" value="TreeGrafter"/>
</dbReference>
<dbReference type="Gene3D" id="3.30.200.40">
    <property type="entry name" value="Scavenger mRNA decapping enzyme, N-terminal domain"/>
    <property type="match status" value="1"/>
</dbReference>
<dbReference type="Proteomes" id="UP001152885">
    <property type="component" value="Unassembled WGS sequence"/>
</dbReference>
<dbReference type="InterPro" id="IPR008594">
    <property type="entry name" value="DcpS/DCS2"/>
</dbReference>
<accession>A0A9W4U111</accession>
<dbReference type="GO" id="GO:0000932">
    <property type="term" value="C:P-body"/>
    <property type="evidence" value="ECO:0007669"/>
    <property type="project" value="TreeGrafter"/>
</dbReference>
<dbReference type="Gene3D" id="3.30.428.10">
    <property type="entry name" value="HIT-like"/>
    <property type="match status" value="1"/>
</dbReference>
<feature type="active site" description="Nucleophile" evidence="5">
    <location>
        <position position="236"/>
    </location>
</feature>
<keyword evidence="8" id="KW-1185">Reference proteome</keyword>
<sequence length="304" mass="35466">MSINNLISQFRFTKLLKNDVQTKTIALLGTINSQNAIIIIEKSQFNEDSTNSLTSLISEISLINSNDIYYWSKIILSESINKNPSAKLNLIYPATETHISKYDDQKLHMIKETPEMYINYVVPYIDSMKGERLKWVYNILFHGKESETFIYHDKSPSGFVLLPDMKWDMLNLTNLYLCCIVNRMDISNVRDLNGVDVDYLKNIREKIYDVTKERFGLERDELRLFVHYQPSYYHFHVHVVNVKHPGLGDGISVGKAILLDDMIDNLMIDSDYYKRKTLNYVIGENHGIWKIEEYRNAANEASKR</sequence>
<organism evidence="7 8">
    <name type="scientific">Candida verbasci</name>
    <dbReference type="NCBI Taxonomy" id="1227364"/>
    <lineage>
        <taxon>Eukaryota</taxon>
        <taxon>Fungi</taxon>
        <taxon>Dikarya</taxon>
        <taxon>Ascomycota</taxon>
        <taxon>Saccharomycotina</taxon>
        <taxon>Pichiomycetes</taxon>
        <taxon>Debaryomycetaceae</taxon>
        <taxon>Candida/Lodderomyces clade</taxon>
        <taxon>Candida</taxon>
    </lineage>
</organism>
<evidence type="ECO:0000256" key="4">
    <source>
        <dbReference type="ARBA" id="ARBA00022553"/>
    </source>
</evidence>
<dbReference type="GO" id="GO:0000340">
    <property type="term" value="F:RNA 7-methylguanosine cap binding"/>
    <property type="evidence" value="ECO:0007669"/>
    <property type="project" value="TreeGrafter"/>
</dbReference>
<dbReference type="PANTHER" id="PTHR12978:SF0">
    <property type="entry name" value="M7GPPPX DIPHOSPHATASE"/>
    <property type="match status" value="1"/>
</dbReference>
<feature type="binding site" evidence="6">
    <location>
        <position position="145"/>
    </location>
    <ligand>
        <name>substrate</name>
    </ligand>
</feature>
<dbReference type="EMBL" id="CANTUO010000006">
    <property type="protein sequence ID" value="CAI5760196.1"/>
    <property type="molecule type" value="Genomic_DNA"/>
</dbReference>
<evidence type="ECO:0000256" key="5">
    <source>
        <dbReference type="PIRSR" id="PIRSR028973-1"/>
    </source>
</evidence>
<dbReference type="Pfam" id="PF11969">
    <property type="entry name" value="DcpS_C"/>
    <property type="match status" value="1"/>
</dbReference>
<reference evidence="7" key="1">
    <citation type="submission" date="2022-12" db="EMBL/GenBank/DDBJ databases">
        <authorList>
            <person name="Brejova B."/>
        </authorList>
    </citation>
    <scope>NUCLEOTIDE SEQUENCE</scope>
</reference>
<keyword evidence="3" id="KW-0963">Cytoplasm</keyword>
<feature type="binding site" evidence="6">
    <location>
        <begin position="227"/>
        <end position="238"/>
    </location>
    <ligand>
        <name>substrate</name>
    </ligand>
</feature>
<dbReference type="SUPFAM" id="SSF102860">
    <property type="entry name" value="mRNA decapping enzyme DcpS N-terminal domain"/>
    <property type="match status" value="1"/>
</dbReference>
<dbReference type="InterPro" id="IPR019808">
    <property type="entry name" value="Histidine_triad_CS"/>
</dbReference>
<feature type="binding site" evidence="6">
    <location>
        <position position="135"/>
    </location>
    <ligand>
        <name>substrate</name>
    </ligand>
</feature>